<evidence type="ECO:0000313" key="2">
    <source>
        <dbReference type="Proteomes" id="UP000316770"/>
    </source>
</evidence>
<dbReference type="AlphaFoldDB" id="A0A518IT68"/>
<dbReference type="EMBL" id="CP036318">
    <property type="protein sequence ID" value="QDV56279.1"/>
    <property type="molecule type" value="Genomic_DNA"/>
</dbReference>
<keyword evidence="2" id="KW-1185">Reference proteome</keyword>
<accession>A0A518IT68</accession>
<reference evidence="1 2" key="1">
    <citation type="submission" date="2019-02" db="EMBL/GenBank/DDBJ databases">
        <title>Deep-cultivation of Planctomycetes and their phenomic and genomic characterization uncovers novel biology.</title>
        <authorList>
            <person name="Wiegand S."/>
            <person name="Jogler M."/>
            <person name="Boedeker C."/>
            <person name="Pinto D."/>
            <person name="Vollmers J."/>
            <person name="Rivas-Marin E."/>
            <person name="Kohn T."/>
            <person name="Peeters S.H."/>
            <person name="Heuer A."/>
            <person name="Rast P."/>
            <person name="Oberbeckmann S."/>
            <person name="Bunk B."/>
            <person name="Jeske O."/>
            <person name="Meyerdierks A."/>
            <person name="Storesund J.E."/>
            <person name="Kallscheuer N."/>
            <person name="Luecker S."/>
            <person name="Lage O.M."/>
            <person name="Pohl T."/>
            <person name="Merkel B.J."/>
            <person name="Hornburger P."/>
            <person name="Mueller R.-W."/>
            <person name="Bruemmer F."/>
            <person name="Labrenz M."/>
            <person name="Spormann A.M."/>
            <person name="Op den Camp H."/>
            <person name="Overmann J."/>
            <person name="Amann R."/>
            <person name="Jetten M.S.M."/>
            <person name="Mascher T."/>
            <person name="Medema M.H."/>
            <person name="Devos D.P."/>
            <person name="Kaster A.-K."/>
            <person name="Ovreas L."/>
            <person name="Rohde M."/>
            <person name="Galperin M.Y."/>
            <person name="Jogler C."/>
        </authorList>
    </citation>
    <scope>NUCLEOTIDE SEQUENCE [LARGE SCALE GENOMIC DNA]</scope>
    <source>
        <strain evidence="1 2">Mal33</strain>
    </source>
</reference>
<proteinExistence type="predicted"/>
<sequence length="91" mass="10431">MTRNRQHDICKQLCDALGIEAILEALPQHKIKDSLGLVSIKEVANQLNMPYETLRSRMVSGQIPFPEMRLGRRAYFTQDQAEKITCPCNEQ</sequence>
<evidence type="ECO:0008006" key="3">
    <source>
        <dbReference type="Google" id="ProtNLM"/>
    </source>
</evidence>
<gene>
    <name evidence="1" type="ORF">Mal33_22610</name>
</gene>
<evidence type="ECO:0000313" key="1">
    <source>
        <dbReference type="EMBL" id="QDV56279.1"/>
    </source>
</evidence>
<organism evidence="1 2">
    <name type="scientific">Rosistilla oblonga</name>
    <dbReference type="NCBI Taxonomy" id="2527990"/>
    <lineage>
        <taxon>Bacteria</taxon>
        <taxon>Pseudomonadati</taxon>
        <taxon>Planctomycetota</taxon>
        <taxon>Planctomycetia</taxon>
        <taxon>Pirellulales</taxon>
        <taxon>Pirellulaceae</taxon>
        <taxon>Rosistilla</taxon>
    </lineage>
</organism>
<name>A0A518IT68_9BACT</name>
<dbReference type="Proteomes" id="UP000316770">
    <property type="component" value="Chromosome"/>
</dbReference>
<protein>
    <recommendedName>
        <fullName evidence="3">Helix-turn-helix domain protein</fullName>
    </recommendedName>
</protein>